<proteinExistence type="predicted"/>
<dbReference type="AlphaFoldDB" id="A0A0K9YYM8"/>
<dbReference type="STRING" id="54915.ADS79_07665"/>
<dbReference type="GO" id="GO:0030153">
    <property type="term" value="P:bacteriocin immunity"/>
    <property type="evidence" value="ECO:0007669"/>
    <property type="project" value="InterPro"/>
</dbReference>
<gene>
    <name evidence="4" type="ORF">ADS79_07665</name>
    <name evidence="3" type="ORF">BRE01_48370</name>
</gene>
<dbReference type="EMBL" id="LGIQ01000005">
    <property type="protein sequence ID" value="KNB73799.1"/>
    <property type="molecule type" value="Genomic_DNA"/>
</dbReference>
<evidence type="ECO:0000256" key="1">
    <source>
        <dbReference type="SAM" id="Phobius"/>
    </source>
</evidence>
<dbReference type="EMBL" id="BJON01000019">
    <property type="protein sequence ID" value="GED71135.1"/>
    <property type="molecule type" value="Genomic_DNA"/>
</dbReference>
<reference evidence="5" key="1">
    <citation type="submission" date="2015-07" db="EMBL/GenBank/DDBJ databases">
        <title>Genome sequencing project for genomic taxonomy and phylogenomics of Bacillus-like bacteria.</title>
        <authorList>
            <person name="Liu B."/>
            <person name="Wang J."/>
            <person name="Zhu Y."/>
            <person name="Liu G."/>
            <person name="Chen Q."/>
            <person name="Chen Z."/>
            <person name="Lan J."/>
            <person name="Che J."/>
            <person name="Ge C."/>
            <person name="Shi H."/>
            <person name="Pan Z."/>
            <person name="Liu X."/>
        </authorList>
    </citation>
    <scope>NUCLEOTIDE SEQUENCE [LARGE SCALE GENOMIC DNA]</scope>
    <source>
        <strain evidence="5">DSM 9887</strain>
    </source>
</reference>
<evidence type="ECO:0000259" key="2">
    <source>
        <dbReference type="Pfam" id="PF06713"/>
    </source>
</evidence>
<dbReference type="RefSeq" id="WP_049737810.1">
    <property type="nucleotide sequence ID" value="NZ_BJON01000019.1"/>
</dbReference>
<dbReference type="Proteomes" id="UP000319578">
    <property type="component" value="Unassembled WGS sequence"/>
</dbReference>
<dbReference type="Proteomes" id="UP000036834">
    <property type="component" value="Unassembled WGS sequence"/>
</dbReference>
<dbReference type="PATRIC" id="fig|54915.3.peg.6970"/>
<evidence type="ECO:0000313" key="4">
    <source>
        <dbReference type="EMBL" id="KNB73799.1"/>
    </source>
</evidence>
<evidence type="ECO:0000313" key="6">
    <source>
        <dbReference type="Proteomes" id="UP000319578"/>
    </source>
</evidence>
<dbReference type="InterPro" id="IPR009589">
    <property type="entry name" value="PH_YyaB-like"/>
</dbReference>
<evidence type="ECO:0000313" key="5">
    <source>
        <dbReference type="Proteomes" id="UP000036834"/>
    </source>
</evidence>
<keyword evidence="6" id="KW-1185">Reference proteome</keyword>
<reference evidence="3 6" key="3">
    <citation type="submission" date="2019-06" db="EMBL/GenBank/DDBJ databases">
        <title>Whole genome shotgun sequence of Brevibacillus reuszeri NBRC 15719.</title>
        <authorList>
            <person name="Hosoyama A."/>
            <person name="Uohara A."/>
            <person name="Ohji S."/>
            <person name="Ichikawa N."/>
        </authorList>
    </citation>
    <scope>NUCLEOTIDE SEQUENCE [LARGE SCALE GENOMIC DNA]</scope>
    <source>
        <strain evidence="3 6">NBRC 15719</strain>
    </source>
</reference>
<feature type="transmembrane region" description="Helical" evidence="1">
    <location>
        <begin position="9"/>
        <end position="32"/>
    </location>
</feature>
<feature type="transmembrane region" description="Helical" evidence="1">
    <location>
        <begin position="38"/>
        <end position="59"/>
    </location>
</feature>
<reference evidence="4" key="2">
    <citation type="submission" date="2015-07" db="EMBL/GenBank/DDBJ databases">
        <title>MeaNS - Measles Nucleotide Surveillance Program.</title>
        <authorList>
            <person name="Tran T."/>
            <person name="Druce J."/>
        </authorList>
    </citation>
    <scope>NUCLEOTIDE SEQUENCE</scope>
    <source>
        <strain evidence="4">DSM 9887</strain>
    </source>
</reference>
<dbReference type="Pfam" id="PF06713">
    <property type="entry name" value="bPH_4"/>
    <property type="match status" value="1"/>
</dbReference>
<keyword evidence="1" id="KW-0812">Transmembrane</keyword>
<comment type="caution">
    <text evidence="4">The sequence shown here is derived from an EMBL/GenBank/DDBJ whole genome shotgun (WGS) entry which is preliminary data.</text>
</comment>
<accession>A0A0K9YYM8</accession>
<keyword evidence="1" id="KW-1133">Transmembrane helix</keyword>
<sequence>MRFVTRRDLWLSITIWACVLLAIFSGLSPLLISGADAVGGTVVFIISFGVAGLLLWIWLGTVYYVTESTLVIHNGPFKKIIPLESITSVKSVRSVVASAATSAQRLEILYNKYDIIYISPLDEEAFLAEVQKRCPRATVHTR</sequence>
<evidence type="ECO:0000313" key="3">
    <source>
        <dbReference type="EMBL" id="GED71135.1"/>
    </source>
</evidence>
<feature type="domain" description="Uncharacterized protein YyaB-like PH" evidence="2">
    <location>
        <begin position="61"/>
        <end position="134"/>
    </location>
</feature>
<keyword evidence="1" id="KW-0472">Membrane</keyword>
<protein>
    <recommendedName>
        <fullName evidence="2">Uncharacterized protein YyaB-like PH domain-containing protein</fullName>
    </recommendedName>
</protein>
<name>A0A0K9YYM8_9BACL</name>
<organism evidence="4 5">
    <name type="scientific">Brevibacillus reuszeri</name>
    <dbReference type="NCBI Taxonomy" id="54915"/>
    <lineage>
        <taxon>Bacteria</taxon>
        <taxon>Bacillati</taxon>
        <taxon>Bacillota</taxon>
        <taxon>Bacilli</taxon>
        <taxon>Bacillales</taxon>
        <taxon>Paenibacillaceae</taxon>
        <taxon>Brevibacillus</taxon>
    </lineage>
</organism>